<dbReference type="PIRSF" id="PIRSF037778">
    <property type="entry name" value="UCP037778_transp_RibU"/>
    <property type="match status" value="1"/>
</dbReference>
<proteinExistence type="inferred from homology"/>
<dbReference type="InterPro" id="IPR024529">
    <property type="entry name" value="ECF_trnsprt_substrate-spec"/>
</dbReference>
<evidence type="ECO:0000256" key="8">
    <source>
        <dbReference type="PIRNR" id="PIRNR037778"/>
    </source>
</evidence>
<evidence type="ECO:0000313" key="10">
    <source>
        <dbReference type="EMBL" id="NDL66504.1"/>
    </source>
</evidence>
<dbReference type="GO" id="GO:0005886">
    <property type="term" value="C:plasma membrane"/>
    <property type="evidence" value="ECO:0007669"/>
    <property type="project" value="UniProtKB-SubCell"/>
</dbReference>
<dbReference type="RefSeq" id="WP_162369234.1">
    <property type="nucleotide sequence ID" value="NZ_JAAEEH010000003.1"/>
</dbReference>
<dbReference type="EMBL" id="JAAEEH010000003">
    <property type="protein sequence ID" value="NDL66504.1"/>
    <property type="molecule type" value="Genomic_DNA"/>
</dbReference>
<comment type="caution">
    <text evidence="10">The sequence shown here is derived from an EMBL/GenBank/DDBJ whole genome shotgun (WGS) entry which is preliminary data.</text>
</comment>
<evidence type="ECO:0000256" key="1">
    <source>
        <dbReference type="ARBA" id="ARBA00004651"/>
    </source>
</evidence>
<evidence type="ECO:0000256" key="3">
    <source>
        <dbReference type="ARBA" id="ARBA00022448"/>
    </source>
</evidence>
<evidence type="ECO:0000256" key="5">
    <source>
        <dbReference type="ARBA" id="ARBA00022692"/>
    </source>
</evidence>
<keyword evidence="7 8" id="KW-0472">Membrane</keyword>
<comment type="subcellular location">
    <subcellularLocation>
        <location evidence="1">Cell membrane</location>
        <topology evidence="1">Multi-pass membrane protein</topology>
    </subcellularLocation>
</comment>
<feature type="transmembrane region" description="Helical" evidence="9">
    <location>
        <begin position="45"/>
        <end position="65"/>
    </location>
</feature>
<feature type="transmembrane region" description="Helical" evidence="9">
    <location>
        <begin position="153"/>
        <end position="180"/>
    </location>
</feature>
<feature type="transmembrane region" description="Helical" evidence="9">
    <location>
        <begin position="109"/>
        <end position="133"/>
    </location>
</feature>
<dbReference type="Gene3D" id="1.10.1760.20">
    <property type="match status" value="1"/>
</dbReference>
<dbReference type="AlphaFoldDB" id="A0A7X5HTS2"/>
<evidence type="ECO:0000256" key="7">
    <source>
        <dbReference type="ARBA" id="ARBA00023136"/>
    </source>
</evidence>
<evidence type="ECO:0000256" key="2">
    <source>
        <dbReference type="ARBA" id="ARBA00005540"/>
    </source>
</evidence>
<keyword evidence="4 8" id="KW-1003">Cell membrane</keyword>
<dbReference type="InterPro" id="IPR025720">
    <property type="entry name" value="RibU"/>
</dbReference>
<evidence type="ECO:0000256" key="4">
    <source>
        <dbReference type="ARBA" id="ARBA00022475"/>
    </source>
</evidence>
<evidence type="ECO:0000313" key="11">
    <source>
        <dbReference type="Proteomes" id="UP000461585"/>
    </source>
</evidence>
<keyword evidence="6 9" id="KW-1133">Transmembrane helix</keyword>
<keyword evidence="3 8" id="KW-0813">Transport</keyword>
<dbReference type="GO" id="GO:0032217">
    <property type="term" value="F:riboflavin transmembrane transporter activity"/>
    <property type="evidence" value="ECO:0007669"/>
    <property type="project" value="UniProtKB-UniRule"/>
</dbReference>
<dbReference type="PANTHER" id="PTHR38438:SF1">
    <property type="entry name" value="RIBOFLAVIN TRANSPORTER RIBU"/>
    <property type="match status" value="1"/>
</dbReference>
<dbReference type="Proteomes" id="UP000461585">
    <property type="component" value="Unassembled WGS sequence"/>
</dbReference>
<keyword evidence="5 9" id="KW-0812">Transmembrane</keyword>
<protein>
    <recommendedName>
        <fullName evidence="8">Riboflavin transporter</fullName>
    </recommendedName>
</protein>
<gene>
    <name evidence="10" type="ORF">GXN74_01915</name>
</gene>
<dbReference type="PANTHER" id="PTHR38438">
    <property type="entry name" value="RIBOFLAVIN TRANSPORTER RIBU"/>
    <property type="match status" value="1"/>
</dbReference>
<accession>A0A7X5HTS2</accession>
<name>A0A7X5HTS2_9FIRM</name>
<dbReference type="Pfam" id="PF12822">
    <property type="entry name" value="ECF_trnsprt"/>
    <property type="match status" value="1"/>
</dbReference>
<sequence length="191" mass="20206">MQRFLKTQELAAAALFTALAFGLLLLEFPVPSLFPPFLKFDLSDVAALIGGILLGPVAAVSIELGKNLLNLLFRSNSGGVGEAANFLAGSALVLPPVVLYRRTRSNAGLLAGMGLGILLMVAAACAANYYVILPLYLGSQVGATQRMAMLATIYIPFNLVKGTVACLVGFVLHLAMKNIYPLLLAGRRRKS</sequence>
<reference evidence="10 11" key="1">
    <citation type="submission" date="2020-01" db="EMBL/GenBank/DDBJ databases">
        <title>Anaeroalcalibacter tamaniensis gen. nov., sp. nov., moderately halophilic strictly anaerobic fermenter bacterium from mud volcano of Taman peninsula.</title>
        <authorList>
            <person name="Frolova A."/>
            <person name="Merkel A.Y."/>
            <person name="Slobodkin A.I."/>
        </authorList>
    </citation>
    <scope>NUCLEOTIDE SEQUENCE [LARGE SCALE GENOMIC DNA]</scope>
    <source>
        <strain evidence="10 11">F-3ap</strain>
    </source>
</reference>
<organism evidence="10 11">
    <name type="scientific">Anaerotalea alkaliphila</name>
    <dbReference type="NCBI Taxonomy" id="2662126"/>
    <lineage>
        <taxon>Bacteria</taxon>
        <taxon>Bacillati</taxon>
        <taxon>Bacillota</taxon>
        <taxon>Clostridia</taxon>
        <taxon>Eubacteriales</taxon>
        <taxon>Anaerotalea</taxon>
    </lineage>
</organism>
<evidence type="ECO:0000256" key="9">
    <source>
        <dbReference type="SAM" id="Phobius"/>
    </source>
</evidence>
<comment type="function">
    <text evidence="8">Probably a riboflavin-binding protein that interacts with the energy-coupling factor (ECF) ABC-transporter complex.</text>
</comment>
<keyword evidence="11" id="KW-1185">Reference proteome</keyword>
<comment type="similarity">
    <text evidence="2 8">Belongs to the prokaryotic riboflavin transporter (P-RFT) (TC 2.A.87) family.</text>
</comment>
<evidence type="ECO:0000256" key="6">
    <source>
        <dbReference type="ARBA" id="ARBA00022989"/>
    </source>
</evidence>